<evidence type="ECO:0000313" key="12">
    <source>
        <dbReference type="Proteomes" id="UP000234639"/>
    </source>
</evidence>
<evidence type="ECO:0000256" key="8">
    <source>
        <dbReference type="ARBA" id="ARBA00024069"/>
    </source>
</evidence>
<dbReference type="PANTHER" id="PTHR30100:SF1">
    <property type="entry name" value="PHOSPHATE ACYLTRANSFERASE"/>
    <property type="match status" value="1"/>
</dbReference>
<evidence type="ECO:0000256" key="3">
    <source>
        <dbReference type="ARBA" id="ARBA00022516"/>
    </source>
</evidence>
<dbReference type="GO" id="GO:0005737">
    <property type="term" value="C:cytoplasm"/>
    <property type="evidence" value="ECO:0007669"/>
    <property type="project" value="UniProtKB-SubCell"/>
</dbReference>
<name>A0A2I1NA52_9BACT</name>
<organism evidence="11 12">
    <name type="scientific">Campylobacter ureolyticus</name>
    <dbReference type="NCBI Taxonomy" id="827"/>
    <lineage>
        <taxon>Bacteria</taxon>
        <taxon>Pseudomonadati</taxon>
        <taxon>Campylobacterota</taxon>
        <taxon>Epsilonproteobacteria</taxon>
        <taxon>Campylobacterales</taxon>
        <taxon>Campylobacteraceae</taxon>
        <taxon>Campylobacter</taxon>
    </lineage>
</organism>
<dbReference type="NCBIfam" id="TIGR00182">
    <property type="entry name" value="plsX"/>
    <property type="match status" value="1"/>
</dbReference>
<comment type="subcellular location">
    <subcellularLocation>
        <location evidence="10">Cytoplasm</location>
    </subcellularLocation>
    <text evidence="10">Associated with the membrane possibly through PlsY.</text>
</comment>
<keyword evidence="11" id="KW-0012">Acyltransferase</keyword>
<dbReference type="EC" id="2.3.1.274" evidence="8 10"/>
<comment type="caution">
    <text evidence="11">The sequence shown here is derived from an EMBL/GenBank/DDBJ whole genome shotgun (WGS) entry which is preliminary data.</text>
</comment>
<dbReference type="GO" id="GO:0006633">
    <property type="term" value="P:fatty acid biosynthetic process"/>
    <property type="evidence" value="ECO:0007669"/>
    <property type="project" value="UniProtKB-UniRule"/>
</dbReference>
<dbReference type="SUPFAM" id="SSF53659">
    <property type="entry name" value="Isocitrate/Isopropylmalate dehydrogenase-like"/>
    <property type="match status" value="1"/>
</dbReference>
<dbReference type="Proteomes" id="UP000234639">
    <property type="component" value="Unassembled WGS sequence"/>
</dbReference>
<dbReference type="EMBL" id="PKHU01000004">
    <property type="protein sequence ID" value="PKZ29239.1"/>
    <property type="molecule type" value="Genomic_DNA"/>
</dbReference>
<dbReference type="HAMAP" id="MF_00019">
    <property type="entry name" value="PlsX"/>
    <property type="match status" value="1"/>
</dbReference>
<comment type="subunit">
    <text evidence="9 10">Homodimer. Probably interacts with PlsY.</text>
</comment>
<accession>A0A2I1NA52</accession>
<keyword evidence="3 10" id="KW-0444">Lipid biosynthesis</keyword>
<keyword evidence="6 10" id="KW-0594">Phospholipid biosynthesis</keyword>
<dbReference type="PANTHER" id="PTHR30100">
    <property type="entry name" value="FATTY ACID/PHOSPHOLIPID SYNTHESIS PROTEIN PLSX"/>
    <property type="match status" value="1"/>
</dbReference>
<comment type="catalytic activity">
    <reaction evidence="1 10">
        <text>a fatty acyl-[ACP] + phosphate = an acyl phosphate + holo-[ACP]</text>
        <dbReference type="Rhea" id="RHEA:42292"/>
        <dbReference type="Rhea" id="RHEA-COMP:9685"/>
        <dbReference type="Rhea" id="RHEA-COMP:14125"/>
        <dbReference type="ChEBI" id="CHEBI:43474"/>
        <dbReference type="ChEBI" id="CHEBI:59918"/>
        <dbReference type="ChEBI" id="CHEBI:64479"/>
        <dbReference type="ChEBI" id="CHEBI:138651"/>
        <dbReference type="EC" id="2.3.1.274"/>
    </reaction>
</comment>
<evidence type="ECO:0000256" key="2">
    <source>
        <dbReference type="ARBA" id="ARBA00022490"/>
    </source>
</evidence>
<evidence type="ECO:0000256" key="5">
    <source>
        <dbReference type="ARBA" id="ARBA00023098"/>
    </source>
</evidence>
<evidence type="ECO:0000256" key="6">
    <source>
        <dbReference type="ARBA" id="ARBA00023209"/>
    </source>
</evidence>
<reference evidence="11 12" key="1">
    <citation type="submission" date="2017-12" db="EMBL/GenBank/DDBJ databases">
        <title>Phylogenetic diversity of female urinary microbiome.</title>
        <authorList>
            <person name="Thomas-White K."/>
            <person name="Wolfe A.J."/>
        </authorList>
    </citation>
    <scope>NUCLEOTIDE SEQUENCE [LARGE SCALE GENOMIC DNA]</scope>
    <source>
        <strain evidence="11 12">UMB0112</strain>
    </source>
</reference>
<protein>
    <recommendedName>
        <fullName evidence="8 10">Phosphate acyltransferase</fullName>
        <ecNumber evidence="8 10">2.3.1.274</ecNumber>
    </recommendedName>
    <alternativeName>
        <fullName evidence="10">Acyl-ACP phosphotransacylase</fullName>
    </alternativeName>
    <alternativeName>
        <fullName evidence="10">Acyl-[acyl-carrier-protein]--phosphate acyltransferase</fullName>
    </alternativeName>
    <alternativeName>
        <fullName evidence="10">Phosphate-acyl-ACP acyltransferase</fullName>
    </alternativeName>
</protein>
<evidence type="ECO:0000256" key="1">
    <source>
        <dbReference type="ARBA" id="ARBA00001232"/>
    </source>
</evidence>
<dbReference type="RefSeq" id="WP_101637261.1">
    <property type="nucleotide sequence ID" value="NZ_CAMPWA010000008.1"/>
</dbReference>
<dbReference type="GO" id="GO:0043811">
    <property type="term" value="F:phosphate:acyl-[acyl carrier protein] acyltransferase activity"/>
    <property type="evidence" value="ECO:0007669"/>
    <property type="project" value="UniProtKB-UniRule"/>
</dbReference>
<keyword evidence="2 10" id="KW-0963">Cytoplasm</keyword>
<dbReference type="UniPathway" id="UPA00085"/>
<evidence type="ECO:0000313" key="11">
    <source>
        <dbReference type="EMBL" id="PKZ29239.1"/>
    </source>
</evidence>
<keyword evidence="4 10" id="KW-0808">Transferase</keyword>
<proteinExistence type="inferred from homology"/>
<dbReference type="PIRSF" id="PIRSF002465">
    <property type="entry name" value="Phsphlp_syn_PlsX"/>
    <property type="match status" value="1"/>
</dbReference>
<dbReference type="InterPro" id="IPR012281">
    <property type="entry name" value="Phospholipid_synth_PlsX-like"/>
</dbReference>
<evidence type="ECO:0000256" key="10">
    <source>
        <dbReference type="HAMAP-Rule" id="MF_00019"/>
    </source>
</evidence>
<evidence type="ECO:0000256" key="9">
    <source>
        <dbReference type="ARBA" id="ARBA00046608"/>
    </source>
</evidence>
<comment type="function">
    <text evidence="10">Catalyzes the reversible formation of acyl-phosphate (acyl-PO(4)) from acyl-[acyl-carrier-protein] (acyl-ACP). This enzyme utilizes acyl-ACP as fatty acyl donor, but not acyl-CoA.</text>
</comment>
<dbReference type="AlphaFoldDB" id="A0A2I1NA52"/>
<evidence type="ECO:0000256" key="7">
    <source>
        <dbReference type="ARBA" id="ARBA00023264"/>
    </source>
</evidence>
<dbReference type="GO" id="GO:0008654">
    <property type="term" value="P:phospholipid biosynthetic process"/>
    <property type="evidence" value="ECO:0007669"/>
    <property type="project" value="UniProtKB-KW"/>
</dbReference>
<keyword evidence="7 10" id="KW-1208">Phospholipid metabolism</keyword>
<keyword evidence="5 10" id="KW-0443">Lipid metabolism</keyword>
<dbReference type="Gene3D" id="3.40.718.10">
    <property type="entry name" value="Isopropylmalate Dehydrogenase"/>
    <property type="match status" value="1"/>
</dbReference>
<evidence type="ECO:0000256" key="4">
    <source>
        <dbReference type="ARBA" id="ARBA00022679"/>
    </source>
</evidence>
<gene>
    <name evidence="10" type="primary">plsX</name>
    <name evidence="11" type="ORF">CYJ41_05215</name>
</gene>
<dbReference type="InterPro" id="IPR003664">
    <property type="entry name" value="FA_synthesis"/>
</dbReference>
<sequence length="332" mass="35887">MIKIAVDAMGGDFGCEPIVKGVVEALKQREFEPFLVGDEEAIKEFIPNEFMDKVRFVQADEILTMKEEATSAFKKPNTSIYKAIELVKDGVCEAIVSAGHSGATMSLATLKIGRLSGVLRPGIATFMPCSKEGSKTLLLDVGANVDCKAEHIFQFGVLGLAYARNIMDIKNPKIGILSNGEEESKGDEPTKEAFKLLKRLDSFIGNVEGAQIFDGSVDVVVCDGFVGNIVLKTSEGVATAISKLIKNEIKHSFLAKLGGLLLKPGFKNIKKQTDYAEYGGAPLLGIKKCVIISHGKSSSKAIKNAIFQAIDFAKSDITCDVVNELEKFKKDK</sequence>
<comment type="similarity">
    <text evidence="10">Belongs to the PlsX family.</text>
</comment>
<dbReference type="Pfam" id="PF02504">
    <property type="entry name" value="FA_synthesis"/>
    <property type="match status" value="1"/>
</dbReference>
<comment type="pathway">
    <text evidence="10">Lipid metabolism; phospholipid metabolism.</text>
</comment>